<dbReference type="PATRIC" id="fig|458.5.peg.1487"/>
<keyword evidence="3" id="KW-1185">Reference proteome</keyword>
<dbReference type="EMBL" id="LNYT01000007">
    <property type="protein sequence ID" value="KTD49088.1"/>
    <property type="molecule type" value="Genomic_DNA"/>
</dbReference>
<comment type="caution">
    <text evidence="2">The sequence shown here is derived from an EMBL/GenBank/DDBJ whole genome shotgun (WGS) entry which is preliminary data.</text>
</comment>
<dbReference type="OrthoDB" id="6623995at2"/>
<sequence>MTKLFPLTACLMLFGSTTGPFAGTVCTNYTARADDFYNASRTSLAVSKKLDQSGAKVALLARVGSDLSRYGLHYSHVAFVVKNYPGKPGKWTVIHLLNECNRPTSSLYAQGLMNFFMDNLYSQDYQITIPDQGMQARLYEALKPQVIGRLHSNQYSLIAYPYSRLYQNSNQWVLEMAADADNPKSRHTRQSAQDFLQRTGYQPSIVTLSPVARLSVSLTHAAIRFNDHPEIENRTRRYSFVSVDSVVAYLHRRGHLQVVQADTKRRNN</sequence>
<reference evidence="2 3" key="1">
    <citation type="submission" date="2015-11" db="EMBL/GenBank/DDBJ databases">
        <title>Genomic analysis of 38 Legionella species identifies large and diverse effector repertoires.</title>
        <authorList>
            <person name="Burstein D."/>
            <person name="Amaro F."/>
            <person name="Zusman T."/>
            <person name="Lifshitz Z."/>
            <person name="Cohen O."/>
            <person name="Gilbert J.A."/>
            <person name="Pupko T."/>
            <person name="Shuman H.A."/>
            <person name="Segal G."/>
        </authorList>
    </citation>
    <scope>NUCLEOTIDE SEQUENCE [LARGE SCALE GENOMIC DNA]</scope>
    <source>
        <strain evidence="2 3">WA-270A-C2</strain>
    </source>
</reference>
<feature type="signal peptide" evidence="1">
    <location>
        <begin position="1"/>
        <end position="22"/>
    </location>
</feature>
<dbReference type="Pfam" id="PF09916">
    <property type="entry name" value="DUF2145"/>
    <property type="match status" value="1"/>
</dbReference>
<evidence type="ECO:0000313" key="3">
    <source>
        <dbReference type="Proteomes" id="UP000054608"/>
    </source>
</evidence>
<feature type="chain" id="PRO_5006917059" description="DUF2145 domain-containing protein" evidence="1">
    <location>
        <begin position="23"/>
        <end position="268"/>
    </location>
</feature>
<name>A0A0W0XXE1_9GAMM</name>
<protein>
    <recommendedName>
        <fullName evidence="4">DUF2145 domain-containing protein</fullName>
    </recommendedName>
</protein>
<evidence type="ECO:0000256" key="1">
    <source>
        <dbReference type="SAM" id="SignalP"/>
    </source>
</evidence>
<dbReference type="STRING" id="458.Lrub_1439"/>
<accession>A0A0W0XXE1</accession>
<dbReference type="InterPro" id="IPR014547">
    <property type="entry name" value="UCP028477"/>
</dbReference>
<evidence type="ECO:0000313" key="2">
    <source>
        <dbReference type="EMBL" id="KTD49088.1"/>
    </source>
</evidence>
<proteinExistence type="predicted"/>
<dbReference type="RefSeq" id="WP_058531501.1">
    <property type="nucleotide sequence ID" value="NZ_CAAAIN010000006.1"/>
</dbReference>
<gene>
    <name evidence="2" type="ORF">Lrub_1439</name>
</gene>
<dbReference type="AlphaFoldDB" id="A0A0W0XXE1"/>
<organism evidence="2 3">
    <name type="scientific">Legionella rubrilucens</name>
    <dbReference type="NCBI Taxonomy" id="458"/>
    <lineage>
        <taxon>Bacteria</taxon>
        <taxon>Pseudomonadati</taxon>
        <taxon>Pseudomonadota</taxon>
        <taxon>Gammaproteobacteria</taxon>
        <taxon>Legionellales</taxon>
        <taxon>Legionellaceae</taxon>
        <taxon>Legionella</taxon>
    </lineage>
</organism>
<keyword evidence="1" id="KW-0732">Signal</keyword>
<dbReference type="Proteomes" id="UP000054608">
    <property type="component" value="Unassembled WGS sequence"/>
</dbReference>
<evidence type="ECO:0008006" key="4">
    <source>
        <dbReference type="Google" id="ProtNLM"/>
    </source>
</evidence>